<evidence type="ECO:0000313" key="2">
    <source>
        <dbReference type="EMBL" id="QSX75179.1"/>
    </source>
</evidence>
<keyword evidence="3" id="KW-1185">Reference proteome</keyword>
<feature type="transmembrane region" description="Helical" evidence="1">
    <location>
        <begin position="32"/>
        <end position="54"/>
    </location>
</feature>
<accession>A0ABX7RDY2</accession>
<keyword evidence="1" id="KW-0472">Membrane</keyword>
<dbReference type="RefSeq" id="WP_200604428.1">
    <property type="nucleotide sequence ID" value="NZ_CP071517.1"/>
</dbReference>
<keyword evidence="1" id="KW-1133">Transmembrane helix</keyword>
<reference evidence="2 3" key="1">
    <citation type="submission" date="2021-02" db="EMBL/GenBank/DDBJ databases">
        <title>Lysobacter arenosi sp. nov., isolated from soil of gangwondo yeongwol, south Korea.</title>
        <authorList>
            <person name="Kim K.R."/>
            <person name="Kim K.H."/>
            <person name="Jeon C.O."/>
        </authorList>
    </citation>
    <scope>NUCLEOTIDE SEQUENCE [LARGE SCALE GENOMIC DNA]</scope>
    <source>
        <strain evidence="2 3">R7</strain>
    </source>
</reference>
<protein>
    <submittedName>
        <fullName evidence="2">Uncharacterized protein</fullName>
    </submittedName>
</protein>
<proteinExistence type="predicted"/>
<organism evidence="2 3">
    <name type="scientific">Lysobacter arenosi</name>
    <dbReference type="NCBI Taxonomy" id="2795387"/>
    <lineage>
        <taxon>Bacteria</taxon>
        <taxon>Pseudomonadati</taxon>
        <taxon>Pseudomonadota</taxon>
        <taxon>Gammaproteobacteria</taxon>
        <taxon>Lysobacterales</taxon>
        <taxon>Lysobacteraceae</taxon>
        <taxon>Lysobacter</taxon>
    </lineage>
</organism>
<evidence type="ECO:0000256" key="1">
    <source>
        <dbReference type="SAM" id="Phobius"/>
    </source>
</evidence>
<dbReference type="EMBL" id="CP071517">
    <property type="protein sequence ID" value="QSX75179.1"/>
    <property type="molecule type" value="Genomic_DNA"/>
</dbReference>
<sequence>MATTNASERALARIRIPSSASRLSRAARARRAVLRYLAVWGAVAALALIAQAVAPAAAT</sequence>
<dbReference type="Proteomes" id="UP000663400">
    <property type="component" value="Chromosome"/>
</dbReference>
<keyword evidence="1" id="KW-0812">Transmembrane</keyword>
<gene>
    <name evidence="2" type="ORF">HIV01_000990</name>
</gene>
<name>A0ABX7RDY2_9GAMM</name>
<evidence type="ECO:0000313" key="3">
    <source>
        <dbReference type="Proteomes" id="UP000663400"/>
    </source>
</evidence>